<proteinExistence type="predicted"/>
<keyword evidence="2" id="KW-1185">Reference proteome</keyword>
<gene>
    <name evidence="1" type="ORF">L6164_013480</name>
</gene>
<dbReference type="EMBL" id="CM039431">
    <property type="protein sequence ID" value="KAI4334770.1"/>
    <property type="molecule type" value="Genomic_DNA"/>
</dbReference>
<sequence>MKKVFGQTVRDIKREVNKKVLKVPGIEQKVLDATSNEPWGPHGSLLADIAQATRNHHEYQMIMTVIWKRINDTGKNWRHVYKALTVLEYLVAHGAERVIDEIREHAYQISTLSDFQYIDSSGRDQGNNVRRKSQSLVQLVNDKERIIEVREKAAANRDKFRTTSTGGMYRPGSSYGDRYDDDRYGSRDDDRNGNVYGREREWGYRDDDRSNRDGDRNGRDYEERNSRDGYRDDDDQGRSQSVDDYQYGSRTRSSDRDQDRNYDDNGQHSSRDSNVKAEDRSLEARLEQKFSMQNHGLPPSYEEVVGEVQSPVHNEKDGETPAVSAPRGSNPNANENPSEVAAPSGSSPPLNDNPNHAPPPPVVASTSENQVFEAFDEFDPRGPTEAALTASNNLEMDLLGSLSESFSSNALALVPATSETTTSQANAQAGSNSAATFAVASSTSNNVNQPFEDPFGDSPFKAIPSNETAPSNPQIYQSLEPPQSNGLNAETVSNFGFGDSFSGATFSTSSAANSQPFSIDSQFSTQDLSTAQQETDILADILPPAPLPAMTSHEDIAAAAGQPSPHSFSAAQPTSQFIHQGFSSPTGQPAQQAFSVPSGQIVPLSSPTGQPVQQPFSSPTGQPPQQPFSAPSSHSALQPFSPTGQPTQQPFSAHTGQPAHQPFSAPAGQPVQQPFSAPTGQPPQQPFSAHTGQPAQQPFLVPTGQPPQQPFSAHTGHQPTQQPFSAHTGHQPTQQPFSAHTGHQPTQQPFSAPSGQPAQQPFSATSGQPAQQPFSAHTGQPAHNTFSYPTDQSMQPSFSAHGGQPAQPTGNIYGGYHSQLGSVTPGAPSVSPQSQNGQINGGMFHPPGSIAPIPSHMASQTPTGQVAQNGNYFPEQGGSITHTNNASQFNGGSFVAQQGTATPFSLLGQAGANAPNASPYAVSSSTGSNSIVPQPSKDKFETKSTVWADTLSRGLVNLNISGAKINPLADIGIDFDAINRKEKRMEKPTTTTTTVTSTVNMGKAMGSGSGIGRAGASVLRAPSNPMMGQGMNLGMGMGNNPGIGMGMGGYGGMNPSMGMGMGGMGMGMGMGMGQGVQMQQPTGFPPGSNIPGNYNNPMGAGGYSQQPYGGGYR</sequence>
<reference evidence="1 2" key="1">
    <citation type="journal article" date="2022" name="DNA Res.">
        <title>Chromosomal-level genome assembly of the orchid tree Bauhinia variegata (Leguminosae; Cercidoideae) supports the allotetraploid origin hypothesis of Bauhinia.</title>
        <authorList>
            <person name="Zhong Y."/>
            <person name="Chen Y."/>
            <person name="Zheng D."/>
            <person name="Pang J."/>
            <person name="Liu Y."/>
            <person name="Luo S."/>
            <person name="Meng S."/>
            <person name="Qian L."/>
            <person name="Wei D."/>
            <person name="Dai S."/>
            <person name="Zhou R."/>
        </authorList>
    </citation>
    <scope>NUCLEOTIDE SEQUENCE [LARGE SCALE GENOMIC DNA]</scope>
    <source>
        <strain evidence="1">BV-YZ2020</strain>
    </source>
</reference>
<accession>A0ACB9NF79</accession>
<protein>
    <submittedName>
        <fullName evidence="1">Uncharacterized protein</fullName>
    </submittedName>
</protein>
<name>A0ACB9NF79_BAUVA</name>
<dbReference type="Proteomes" id="UP000828941">
    <property type="component" value="Chromosome 6"/>
</dbReference>
<evidence type="ECO:0000313" key="1">
    <source>
        <dbReference type="EMBL" id="KAI4334770.1"/>
    </source>
</evidence>
<evidence type="ECO:0000313" key="2">
    <source>
        <dbReference type="Proteomes" id="UP000828941"/>
    </source>
</evidence>
<comment type="caution">
    <text evidence="1">The sequence shown here is derived from an EMBL/GenBank/DDBJ whole genome shotgun (WGS) entry which is preliminary data.</text>
</comment>
<organism evidence="1 2">
    <name type="scientific">Bauhinia variegata</name>
    <name type="common">Purple orchid tree</name>
    <name type="synonym">Phanera variegata</name>
    <dbReference type="NCBI Taxonomy" id="167791"/>
    <lineage>
        <taxon>Eukaryota</taxon>
        <taxon>Viridiplantae</taxon>
        <taxon>Streptophyta</taxon>
        <taxon>Embryophyta</taxon>
        <taxon>Tracheophyta</taxon>
        <taxon>Spermatophyta</taxon>
        <taxon>Magnoliopsida</taxon>
        <taxon>eudicotyledons</taxon>
        <taxon>Gunneridae</taxon>
        <taxon>Pentapetalae</taxon>
        <taxon>rosids</taxon>
        <taxon>fabids</taxon>
        <taxon>Fabales</taxon>
        <taxon>Fabaceae</taxon>
        <taxon>Cercidoideae</taxon>
        <taxon>Cercideae</taxon>
        <taxon>Bauhiniinae</taxon>
        <taxon>Bauhinia</taxon>
    </lineage>
</organism>